<gene>
    <name evidence="10" type="ORF">AVEN_94518_1</name>
</gene>
<name>A0A4Y2FZ00_ARAVE</name>
<organism evidence="10 11">
    <name type="scientific">Araneus ventricosus</name>
    <name type="common">Orbweaver spider</name>
    <name type="synonym">Epeira ventricosa</name>
    <dbReference type="NCBI Taxonomy" id="182803"/>
    <lineage>
        <taxon>Eukaryota</taxon>
        <taxon>Metazoa</taxon>
        <taxon>Ecdysozoa</taxon>
        <taxon>Arthropoda</taxon>
        <taxon>Chelicerata</taxon>
        <taxon>Arachnida</taxon>
        <taxon>Araneae</taxon>
        <taxon>Araneomorphae</taxon>
        <taxon>Entelegynae</taxon>
        <taxon>Araneoidea</taxon>
        <taxon>Araneidae</taxon>
        <taxon>Araneus</taxon>
    </lineage>
</organism>
<evidence type="ECO:0000256" key="4">
    <source>
        <dbReference type="ARBA" id="ARBA00022989"/>
    </source>
</evidence>
<evidence type="ECO:0000256" key="1">
    <source>
        <dbReference type="ARBA" id="ARBA00004651"/>
    </source>
</evidence>
<dbReference type="OrthoDB" id="5981855at2759"/>
<evidence type="ECO:0000256" key="9">
    <source>
        <dbReference type="SAM" id="Phobius"/>
    </source>
</evidence>
<keyword evidence="5" id="KW-0297">G-protein coupled receptor</keyword>
<keyword evidence="3 9" id="KW-0812">Transmembrane</keyword>
<evidence type="ECO:0000256" key="7">
    <source>
        <dbReference type="ARBA" id="ARBA00023170"/>
    </source>
</evidence>
<dbReference type="GO" id="GO:0004995">
    <property type="term" value="F:tachykinin receptor activity"/>
    <property type="evidence" value="ECO:0007669"/>
    <property type="project" value="InterPro"/>
</dbReference>
<protein>
    <submittedName>
        <fullName evidence="10">Uncharacterized protein</fullName>
    </submittedName>
</protein>
<dbReference type="Gene3D" id="1.20.1070.10">
    <property type="entry name" value="Rhodopsin 7-helix transmembrane proteins"/>
    <property type="match status" value="1"/>
</dbReference>
<dbReference type="InterPro" id="IPR000276">
    <property type="entry name" value="GPCR_Rhodpsn"/>
</dbReference>
<comment type="subcellular location">
    <subcellularLocation>
        <location evidence="1">Cell membrane</location>
        <topology evidence="1">Multi-pass membrane protein</topology>
    </subcellularLocation>
</comment>
<proteinExistence type="predicted"/>
<accession>A0A4Y2FZ00</accession>
<evidence type="ECO:0000313" key="10">
    <source>
        <dbReference type="EMBL" id="GBM44914.1"/>
    </source>
</evidence>
<dbReference type="AlphaFoldDB" id="A0A4Y2FZ00"/>
<dbReference type="GO" id="GO:0005886">
    <property type="term" value="C:plasma membrane"/>
    <property type="evidence" value="ECO:0007669"/>
    <property type="project" value="UniProtKB-SubCell"/>
</dbReference>
<keyword evidence="11" id="KW-1185">Reference proteome</keyword>
<dbReference type="Proteomes" id="UP000499080">
    <property type="component" value="Unassembled WGS sequence"/>
</dbReference>
<dbReference type="PANTHER" id="PTHR46925">
    <property type="entry name" value="G-PROTEIN COUPLED RECEPTOR TKR-1-RELATED"/>
    <property type="match status" value="1"/>
</dbReference>
<evidence type="ECO:0000256" key="5">
    <source>
        <dbReference type="ARBA" id="ARBA00023040"/>
    </source>
</evidence>
<evidence type="ECO:0000256" key="2">
    <source>
        <dbReference type="ARBA" id="ARBA00022475"/>
    </source>
</evidence>
<evidence type="ECO:0000256" key="3">
    <source>
        <dbReference type="ARBA" id="ARBA00022692"/>
    </source>
</evidence>
<dbReference type="SUPFAM" id="SSF81321">
    <property type="entry name" value="Family A G protein-coupled receptor-like"/>
    <property type="match status" value="1"/>
</dbReference>
<dbReference type="InterPro" id="IPR001681">
    <property type="entry name" value="Neurokn_rcpt"/>
</dbReference>
<evidence type="ECO:0000256" key="8">
    <source>
        <dbReference type="ARBA" id="ARBA00023224"/>
    </source>
</evidence>
<reference evidence="10 11" key="1">
    <citation type="journal article" date="2019" name="Sci. Rep.">
        <title>Orb-weaving spider Araneus ventricosus genome elucidates the spidroin gene catalogue.</title>
        <authorList>
            <person name="Kono N."/>
            <person name="Nakamura H."/>
            <person name="Ohtoshi R."/>
            <person name="Moran D.A.P."/>
            <person name="Shinohara A."/>
            <person name="Yoshida Y."/>
            <person name="Fujiwara M."/>
            <person name="Mori M."/>
            <person name="Tomita M."/>
            <person name="Arakawa K."/>
        </authorList>
    </citation>
    <scope>NUCLEOTIDE SEQUENCE [LARGE SCALE GENOMIC DNA]</scope>
</reference>
<keyword evidence="4 9" id="KW-1133">Transmembrane helix</keyword>
<feature type="transmembrane region" description="Helical" evidence="9">
    <location>
        <begin position="59"/>
        <end position="79"/>
    </location>
</feature>
<dbReference type="EMBL" id="BGPR01001082">
    <property type="protein sequence ID" value="GBM44914.1"/>
    <property type="molecule type" value="Genomic_DNA"/>
</dbReference>
<keyword evidence="2" id="KW-1003">Cell membrane</keyword>
<evidence type="ECO:0000313" key="11">
    <source>
        <dbReference type="Proteomes" id="UP000499080"/>
    </source>
</evidence>
<keyword evidence="8" id="KW-0807">Transducer</keyword>
<sequence>MSFKVPTATTAPSKTTVYESSDVDLHLVSEVVGVKRRPATRYMAIMHPLKPRMSRSTTLNICVWIWVFSILLSFPNLLYSMTIIEEFPDGGNRVICFMFWPDGPSNESNQEYIDKDNYLFVLYLHQACFANLHCKGGGAICHGELAADLQCKEGGASCRGEFATSSLQV</sequence>
<comment type="caution">
    <text evidence="10">The sequence shown here is derived from an EMBL/GenBank/DDBJ whole genome shotgun (WGS) entry which is preliminary data.</text>
</comment>
<keyword evidence="7" id="KW-0675">Receptor</keyword>
<keyword evidence="6 9" id="KW-0472">Membrane</keyword>
<dbReference type="Pfam" id="PF00001">
    <property type="entry name" value="7tm_1"/>
    <property type="match status" value="1"/>
</dbReference>
<evidence type="ECO:0000256" key="6">
    <source>
        <dbReference type="ARBA" id="ARBA00023136"/>
    </source>
</evidence>
<dbReference type="PANTHER" id="PTHR46925:SF2">
    <property type="entry name" value="G-PROTEIN COUPLED RECEPTOR TKR-1-RELATED"/>
    <property type="match status" value="1"/>
</dbReference>